<dbReference type="HOGENOM" id="CLU_3046679_0_0_10"/>
<reference evidence="1" key="1">
    <citation type="submission" date="2009-09" db="EMBL/GenBank/DDBJ databases">
        <authorList>
            <person name="Weinstock G."/>
            <person name="Sodergren E."/>
            <person name="Clifton S."/>
            <person name="Fulton L."/>
            <person name="Fulton B."/>
            <person name="Courtney L."/>
            <person name="Fronick C."/>
            <person name="Harrison M."/>
            <person name="Strong C."/>
            <person name="Farmer C."/>
            <person name="Delahaunty K."/>
            <person name="Markovic C."/>
            <person name="Hall O."/>
            <person name="Minx P."/>
            <person name="Tomlinson C."/>
            <person name="Mitreva M."/>
            <person name="Nelson J."/>
            <person name="Hou S."/>
            <person name="Wollam A."/>
            <person name="Pepin K.H."/>
            <person name="Johnson M."/>
            <person name="Bhonagiri V."/>
            <person name="Nash W.E."/>
            <person name="Warren W."/>
            <person name="Chinwalla A."/>
            <person name="Mardis E.R."/>
            <person name="Wilson R.K."/>
        </authorList>
    </citation>
    <scope>NUCLEOTIDE SEQUENCE [LARGE SCALE GENOMIC DNA]</scope>
    <source>
        <strain evidence="1">ATCC 51259</strain>
    </source>
</reference>
<accession>C9LGN2</accession>
<gene>
    <name evidence="1" type="ORF">GCWU000325_01376</name>
</gene>
<dbReference type="AlphaFoldDB" id="C9LGN2"/>
<dbReference type="Proteomes" id="UP000003460">
    <property type="component" value="Unassembled WGS sequence"/>
</dbReference>
<name>C9LGN2_9BACT</name>
<protein>
    <submittedName>
        <fullName evidence="1">Uncharacterized protein</fullName>
    </submittedName>
</protein>
<evidence type="ECO:0000313" key="1">
    <source>
        <dbReference type="EMBL" id="EEX71840.1"/>
    </source>
</evidence>
<dbReference type="STRING" id="626522.GCWU000325_01376"/>
<dbReference type="EMBL" id="ACIJ02000018">
    <property type="protein sequence ID" value="EEX71840.1"/>
    <property type="molecule type" value="Genomic_DNA"/>
</dbReference>
<comment type="caution">
    <text evidence="1">The sequence shown here is derived from an EMBL/GenBank/DDBJ whole genome shotgun (WGS) entry which is preliminary data.</text>
</comment>
<evidence type="ECO:0000313" key="2">
    <source>
        <dbReference type="Proteomes" id="UP000003460"/>
    </source>
</evidence>
<organism evidence="1 2">
    <name type="scientific">Alloprevotella tannerae ATCC 51259</name>
    <dbReference type="NCBI Taxonomy" id="626522"/>
    <lineage>
        <taxon>Bacteria</taxon>
        <taxon>Pseudomonadati</taxon>
        <taxon>Bacteroidota</taxon>
        <taxon>Bacteroidia</taxon>
        <taxon>Bacteroidales</taxon>
        <taxon>Prevotellaceae</taxon>
        <taxon>Alloprevotella</taxon>
    </lineage>
</organism>
<proteinExistence type="predicted"/>
<sequence length="54" mass="6079">MLFPRAPSLKTHYYISTISRQPPTTSAPLAAIWFANSALGFNGRKERRNVLFIA</sequence>
<keyword evidence="2" id="KW-1185">Reference proteome</keyword>